<evidence type="ECO:0000313" key="3">
    <source>
        <dbReference type="Proteomes" id="UP000824231"/>
    </source>
</evidence>
<dbReference type="AlphaFoldDB" id="A0A9D1VHR3"/>
<evidence type="ECO:0000313" key="2">
    <source>
        <dbReference type="EMBL" id="HIX35595.1"/>
    </source>
</evidence>
<evidence type="ECO:0000256" key="1">
    <source>
        <dbReference type="SAM" id="Phobius"/>
    </source>
</evidence>
<feature type="transmembrane region" description="Helical" evidence="1">
    <location>
        <begin position="30"/>
        <end position="49"/>
    </location>
</feature>
<dbReference type="EMBL" id="DXFH01000013">
    <property type="protein sequence ID" value="HIX35595.1"/>
    <property type="molecule type" value="Genomic_DNA"/>
</dbReference>
<keyword evidence="1" id="KW-0812">Transmembrane</keyword>
<reference evidence="2" key="1">
    <citation type="journal article" date="2021" name="PeerJ">
        <title>Extensive microbial diversity within the chicken gut microbiome revealed by metagenomics and culture.</title>
        <authorList>
            <person name="Gilroy R."/>
            <person name="Ravi A."/>
            <person name="Getino M."/>
            <person name="Pursley I."/>
            <person name="Horton D.L."/>
            <person name="Alikhan N.F."/>
            <person name="Baker D."/>
            <person name="Gharbi K."/>
            <person name="Hall N."/>
            <person name="Watson M."/>
            <person name="Adriaenssens E.M."/>
            <person name="Foster-Nyarko E."/>
            <person name="Jarju S."/>
            <person name="Secka A."/>
            <person name="Antonio M."/>
            <person name="Oren A."/>
            <person name="Chaudhuri R.R."/>
            <person name="La Ragione R."/>
            <person name="Hildebrand F."/>
            <person name="Pallen M.J."/>
        </authorList>
    </citation>
    <scope>NUCLEOTIDE SEQUENCE</scope>
    <source>
        <strain evidence="2">ChiSxjej3B15-572</strain>
    </source>
</reference>
<comment type="caution">
    <text evidence="2">The sequence shown here is derived from an EMBL/GenBank/DDBJ whole genome shotgun (WGS) entry which is preliminary data.</text>
</comment>
<name>A0A9D1VHR3_9LACO</name>
<proteinExistence type="predicted"/>
<keyword evidence="1" id="KW-1133">Transmembrane helix</keyword>
<keyword evidence="1" id="KW-0472">Membrane</keyword>
<gene>
    <name evidence="2" type="ORF">H9856_04255</name>
</gene>
<accession>A0A9D1VHR3</accession>
<dbReference type="Proteomes" id="UP000824231">
    <property type="component" value="Unassembled WGS sequence"/>
</dbReference>
<organism evidence="2 3">
    <name type="scientific">Candidatus Limosilactobacillus merdigallinarum</name>
    <dbReference type="NCBI Taxonomy" id="2838652"/>
    <lineage>
        <taxon>Bacteria</taxon>
        <taxon>Bacillati</taxon>
        <taxon>Bacillota</taxon>
        <taxon>Bacilli</taxon>
        <taxon>Lactobacillales</taxon>
        <taxon>Lactobacillaceae</taxon>
        <taxon>Limosilactobacillus</taxon>
    </lineage>
</organism>
<reference evidence="2" key="2">
    <citation type="submission" date="2021-04" db="EMBL/GenBank/DDBJ databases">
        <authorList>
            <person name="Gilroy R."/>
        </authorList>
    </citation>
    <scope>NUCLEOTIDE SEQUENCE</scope>
    <source>
        <strain evidence="2">ChiSxjej3B15-572</strain>
    </source>
</reference>
<protein>
    <submittedName>
        <fullName evidence="2">Uncharacterized protein</fullName>
    </submittedName>
</protein>
<sequence length="50" mass="5706">MLAGGGYTHEFLRTIDNWTLSLWQVSADEWLWAYLSAAMIVYTVVAPFLP</sequence>